<reference evidence="1 2" key="1">
    <citation type="submission" date="2020-08" db="EMBL/GenBank/DDBJ databases">
        <title>Genomic Encyclopedia of Type Strains, Phase IV (KMG-IV): sequencing the most valuable type-strain genomes for metagenomic binning, comparative biology and taxonomic classification.</title>
        <authorList>
            <person name="Goeker M."/>
        </authorList>
    </citation>
    <scope>NUCLEOTIDE SEQUENCE [LARGE SCALE GENOMIC DNA]</scope>
    <source>
        <strain evidence="1 2">DSM 17328</strain>
    </source>
</reference>
<organism evidence="1 2">
    <name type="scientific">Sphingosinicella soli</name>
    <dbReference type="NCBI Taxonomy" id="333708"/>
    <lineage>
        <taxon>Bacteria</taxon>
        <taxon>Pseudomonadati</taxon>
        <taxon>Pseudomonadota</taxon>
        <taxon>Alphaproteobacteria</taxon>
        <taxon>Sphingomonadales</taxon>
        <taxon>Sphingosinicellaceae</taxon>
        <taxon>Sphingosinicella</taxon>
    </lineage>
</organism>
<comment type="caution">
    <text evidence="1">The sequence shown here is derived from an EMBL/GenBank/DDBJ whole genome shotgun (WGS) entry which is preliminary data.</text>
</comment>
<dbReference type="EMBL" id="JACHNZ010000035">
    <property type="protein sequence ID" value="MBB4633133.1"/>
    <property type="molecule type" value="Genomic_DNA"/>
</dbReference>
<dbReference type="RefSeq" id="WP_243451891.1">
    <property type="nucleotide sequence ID" value="NZ_JACHNZ010000035.1"/>
</dbReference>
<evidence type="ECO:0000313" key="1">
    <source>
        <dbReference type="EMBL" id="MBB4633133.1"/>
    </source>
</evidence>
<proteinExistence type="predicted"/>
<name>A0A7W7B349_9SPHN</name>
<gene>
    <name evidence="1" type="ORF">GGQ98_002763</name>
</gene>
<evidence type="ECO:0000313" key="2">
    <source>
        <dbReference type="Proteomes" id="UP000566324"/>
    </source>
</evidence>
<dbReference type="Proteomes" id="UP000566324">
    <property type="component" value="Unassembled WGS sequence"/>
</dbReference>
<dbReference type="AlphaFoldDB" id="A0A7W7B349"/>
<keyword evidence="2" id="KW-1185">Reference proteome</keyword>
<sequence length="106" mass="12451">MLASTFEDYTIDARELVISKPPLRRRRFKSAVGFDTRRLNHYMDALVFPLSSIFPFKLYQFDGRRNPVPRLYVIALQMNFAQLAKTRSASFGDPRRDSFEVTIMRN</sequence>
<accession>A0A7W7B349</accession>
<protein>
    <submittedName>
        <fullName evidence="1">Uncharacterized protein</fullName>
    </submittedName>
</protein>